<evidence type="ECO:0000259" key="9">
    <source>
        <dbReference type="Pfam" id="PF14743"/>
    </source>
</evidence>
<dbReference type="PANTHER" id="PTHR47810:SF1">
    <property type="entry name" value="DNA LIGASE B"/>
    <property type="match status" value="1"/>
</dbReference>
<dbReference type="InterPro" id="IPR029319">
    <property type="entry name" value="DNA_ligase_OB"/>
</dbReference>
<evidence type="ECO:0000256" key="2">
    <source>
        <dbReference type="ARBA" id="ARBA00007572"/>
    </source>
</evidence>
<organism evidence="10">
    <name type="scientific">virus sp. ctE0n6</name>
    <dbReference type="NCBI Taxonomy" id="2827985"/>
    <lineage>
        <taxon>Viruses</taxon>
    </lineage>
</organism>
<evidence type="ECO:0000256" key="6">
    <source>
        <dbReference type="ARBA" id="ARBA00022763"/>
    </source>
</evidence>
<dbReference type="InterPro" id="IPR012310">
    <property type="entry name" value="DNA_ligase_ATP-dep_cent"/>
</dbReference>
<evidence type="ECO:0000256" key="1">
    <source>
        <dbReference type="ARBA" id="ARBA00001968"/>
    </source>
</evidence>
<evidence type="ECO:0000259" key="8">
    <source>
        <dbReference type="Pfam" id="PF01068"/>
    </source>
</evidence>
<dbReference type="EMBL" id="BK059101">
    <property type="protein sequence ID" value="DAE29933.1"/>
    <property type="molecule type" value="Genomic_DNA"/>
</dbReference>
<feature type="domain" description="ATP-dependent DNA ligase family profile" evidence="8">
    <location>
        <begin position="153"/>
        <end position="329"/>
    </location>
</feature>
<dbReference type="InterPro" id="IPR050326">
    <property type="entry name" value="NAD_dep_DNA_ligaseB"/>
</dbReference>
<keyword evidence="5" id="KW-0235">DNA replication</keyword>
<reference evidence="10" key="1">
    <citation type="journal article" date="2021" name="Proc. Natl. Acad. Sci. U.S.A.">
        <title>A Catalog of Tens of Thousands of Viruses from Human Metagenomes Reveals Hidden Associations with Chronic Diseases.</title>
        <authorList>
            <person name="Tisza M.J."/>
            <person name="Buck C.B."/>
        </authorList>
    </citation>
    <scope>NUCLEOTIDE SEQUENCE</scope>
    <source>
        <strain evidence="10">CtE0n6</strain>
    </source>
</reference>
<keyword evidence="7" id="KW-0234">DNA repair</keyword>
<keyword evidence="6" id="KW-0227">DNA damage</keyword>
<comment type="cofactor">
    <cofactor evidence="1">
        <name>a divalent metal cation</name>
        <dbReference type="ChEBI" id="CHEBI:60240"/>
    </cofactor>
</comment>
<evidence type="ECO:0000256" key="5">
    <source>
        <dbReference type="ARBA" id="ARBA00022705"/>
    </source>
</evidence>
<dbReference type="SUPFAM" id="SSF50249">
    <property type="entry name" value="Nucleic acid-binding proteins"/>
    <property type="match status" value="1"/>
</dbReference>
<dbReference type="InterPro" id="IPR012340">
    <property type="entry name" value="NA-bd_OB-fold"/>
</dbReference>
<proteinExistence type="inferred from homology"/>
<dbReference type="GO" id="GO:0006281">
    <property type="term" value="P:DNA repair"/>
    <property type="evidence" value="ECO:0007669"/>
    <property type="project" value="UniProtKB-KW"/>
</dbReference>
<comment type="similarity">
    <text evidence="2">Belongs to the ATP-dependent DNA ligase family.</text>
</comment>
<evidence type="ECO:0000256" key="4">
    <source>
        <dbReference type="ARBA" id="ARBA00022598"/>
    </source>
</evidence>
<dbReference type="Pfam" id="PF14743">
    <property type="entry name" value="DNA_ligase_OB_2"/>
    <property type="match status" value="1"/>
</dbReference>
<evidence type="ECO:0000256" key="7">
    <source>
        <dbReference type="ARBA" id="ARBA00023204"/>
    </source>
</evidence>
<evidence type="ECO:0000313" key="10">
    <source>
        <dbReference type="EMBL" id="DAE29933.1"/>
    </source>
</evidence>
<dbReference type="GO" id="GO:0005524">
    <property type="term" value="F:ATP binding"/>
    <property type="evidence" value="ECO:0007669"/>
    <property type="project" value="InterPro"/>
</dbReference>
<evidence type="ECO:0000256" key="3">
    <source>
        <dbReference type="ARBA" id="ARBA00013308"/>
    </source>
</evidence>
<dbReference type="GO" id="GO:0006310">
    <property type="term" value="P:DNA recombination"/>
    <property type="evidence" value="ECO:0007669"/>
    <property type="project" value="InterPro"/>
</dbReference>
<protein>
    <recommendedName>
        <fullName evidence="3">DNA ligase</fullName>
    </recommendedName>
</protein>
<dbReference type="Gene3D" id="2.40.50.140">
    <property type="entry name" value="Nucleic acid-binding proteins"/>
    <property type="match status" value="1"/>
</dbReference>
<keyword evidence="4 10" id="KW-0436">Ligase</keyword>
<dbReference type="GO" id="GO:0003910">
    <property type="term" value="F:DNA ligase (ATP) activity"/>
    <property type="evidence" value="ECO:0007669"/>
    <property type="project" value="InterPro"/>
</dbReference>
<feature type="domain" description="DNA ligase OB-like" evidence="9">
    <location>
        <begin position="343"/>
        <end position="413"/>
    </location>
</feature>
<dbReference type="GO" id="GO:0006260">
    <property type="term" value="P:DNA replication"/>
    <property type="evidence" value="ECO:0007669"/>
    <property type="project" value="UniProtKB-KW"/>
</dbReference>
<dbReference type="Pfam" id="PF01068">
    <property type="entry name" value="DNA_ligase_A_M"/>
    <property type="match status" value="1"/>
</dbReference>
<dbReference type="CDD" id="cd08041">
    <property type="entry name" value="OBF_kDNA_ligase_like"/>
    <property type="match status" value="1"/>
</dbReference>
<name>A0A8S5RFU3_9VIRU</name>
<dbReference type="Gene3D" id="3.30.470.30">
    <property type="entry name" value="DNA ligase/mRNA capping enzyme"/>
    <property type="match status" value="1"/>
</dbReference>
<accession>A0A8S5RFU3</accession>
<dbReference type="SUPFAM" id="SSF56091">
    <property type="entry name" value="DNA ligase/mRNA capping enzyme, catalytic domain"/>
    <property type="match status" value="1"/>
</dbReference>
<sequence>MEKVLEIINQLRSTTKTNEKLAILKQHSDNELLKEILYYTYSDNLQYGFSEKKLRELLEENQTKSSKWDNPFDMFEELSKCNINDELRNNVIGFLASQSEDIRELYIRVLCKDMRCNISNKTIDKVWKGLLPKWEVQQGYPLEKVKLKKDEWIALSLKLNGIRSTYFKGEFKSRQNKIMTGFDHIKADIEKLEEFTGYVFDGEMIRNNIDNIPDNENFRLTTSIVNSDTEDKSEIQLVIFDMLPTDEFIQGSSSKTFKHRMVEMMRVKEIIYELGLKNIDVAPIYYNGTDHTQIDKILDMVDSEGMEGLMLLRDMKYKCKRHNGCVKCKKFKEIDCKVVGYEEGSGRLENTLGALVVEYKGNTINVGSGYDDFTRKELWENRDEIIGRYITVKYKEETMDKKTKMYSLQFPIYIKLKEIGEEINGDK</sequence>
<dbReference type="PANTHER" id="PTHR47810">
    <property type="entry name" value="DNA LIGASE"/>
    <property type="match status" value="1"/>
</dbReference>